<evidence type="ECO:0000256" key="6">
    <source>
        <dbReference type="SAM" id="Phobius"/>
    </source>
</evidence>
<dbReference type="Pfam" id="PF02687">
    <property type="entry name" value="FtsX"/>
    <property type="match status" value="1"/>
</dbReference>
<reference evidence="8 9" key="1">
    <citation type="submission" date="2020-08" db="EMBL/GenBank/DDBJ databases">
        <title>Genome sequence of Erysipelothrix inopinata DSM 15511T.</title>
        <authorList>
            <person name="Hyun D.-W."/>
            <person name="Bae J.-W."/>
        </authorList>
    </citation>
    <scope>NUCLEOTIDE SEQUENCE [LARGE SCALE GENOMIC DNA]</scope>
    <source>
        <strain evidence="8 9">DSM 15511</strain>
    </source>
</reference>
<organism evidence="8 9">
    <name type="scientific">Erysipelothrix inopinata</name>
    <dbReference type="NCBI Taxonomy" id="225084"/>
    <lineage>
        <taxon>Bacteria</taxon>
        <taxon>Bacillati</taxon>
        <taxon>Bacillota</taxon>
        <taxon>Erysipelotrichia</taxon>
        <taxon>Erysipelotrichales</taxon>
        <taxon>Erysipelotrichaceae</taxon>
        <taxon>Erysipelothrix</taxon>
    </lineage>
</organism>
<dbReference type="EMBL" id="CP060715">
    <property type="protein sequence ID" value="QNN61576.1"/>
    <property type="molecule type" value="Genomic_DNA"/>
</dbReference>
<dbReference type="GO" id="GO:0005886">
    <property type="term" value="C:plasma membrane"/>
    <property type="evidence" value="ECO:0007669"/>
    <property type="project" value="UniProtKB-SubCell"/>
</dbReference>
<evidence type="ECO:0000313" key="8">
    <source>
        <dbReference type="EMBL" id="QNN61576.1"/>
    </source>
</evidence>
<proteinExistence type="predicted"/>
<evidence type="ECO:0000256" key="2">
    <source>
        <dbReference type="ARBA" id="ARBA00022475"/>
    </source>
</evidence>
<keyword evidence="4 6" id="KW-1133">Transmembrane helix</keyword>
<dbReference type="Proteomes" id="UP000515928">
    <property type="component" value="Chromosome"/>
</dbReference>
<dbReference type="KEGG" id="eio:H9L01_04270"/>
<keyword evidence="9" id="KW-1185">Reference proteome</keyword>
<protein>
    <recommendedName>
        <fullName evidence="7">ABC3 transporter permease C-terminal domain-containing protein</fullName>
    </recommendedName>
</protein>
<feature type="transmembrane region" description="Helical" evidence="6">
    <location>
        <begin position="254"/>
        <end position="276"/>
    </location>
</feature>
<accession>A0A7G9S151</accession>
<feature type="transmembrane region" description="Helical" evidence="6">
    <location>
        <begin position="282"/>
        <end position="305"/>
    </location>
</feature>
<gene>
    <name evidence="8" type="ORF">H9L01_04270</name>
</gene>
<evidence type="ECO:0000256" key="4">
    <source>
        <dbReference type="ARBA" id="ARBA00022989"/>
    </source>
</evidence>
<evidence type="ECO:0000259" key="7">
    <source>
        <dbReference type="Pfam" id="PF02687"/>
    </source>
</evidence>
<keyword evidence="5 6" id="KW-0472">Membrane</keyword>
<feature type="transmembrane region" description="Helical" evidence="6">
    <location>
        <begin position="204"/>
        <end position="226"/>
    </location>
</feature>
<feature type="domain" description="ABC3 transporter permease C-terminal" evidence="7">
    <location>
        <begin position="205"/>
        <end position="291"/>
    </location>
</feature>
<dbReference type="InterPro" id="IPR003838">
    <property type="entry name" value="ABC3_permease_C"/>
</dbReference>
<evidence type="ECO:0000256" key="1">
    <source>
        <dbReference type="ARBA" id="ARBA00004651"/>
    </source>
</evidence>
<dbReference type="AlphaFoldDB" id="A0A7G9S151"/>
<evidence type="ECO:0000256" key="5">
    <source>
        <dbReference type="ARBA" id="ARBA00023136"/>
    </source>
</evidence>
<sequence length="314" mass="36542">MKKKIVIITLLFQILVTSFFSFLGVTYNSNLSYNFNMPHNYRRYIIHLNMPYDIYKSNNFIESLISESKSWNNSTIVFRSTSNQAISVISDEYTLDEFKNFDTKIIGYLYVEEDSTFDKFSHLYGYSNSEISAKYSKADNHSFQFLYDYDLGLFGSEGVYYIFSNNSETFESFESFIVENGMHTYTIDSDSINHFNIISSNPGLLFMLIGMLLSSIIYAITSWSIIRTQHKAMVVYHIFGATKKQISTTLMKEISSTILLSSILAMVLFYILYQGVFTGSSIHFYLLISWILCQVFCNLTNYIFIRFELRKVVR</sequence>
<evidence type="ECO:0000313" key="9">
    <source>
        <dbReference type="Proteomes" id="UP000515928"/>
    </source>
</evidence>
<keyword evidence="2" id="KW-1003">Cell membrane</keyword>
<name>A0A7G9S151_9FIRM</name>
<comment type="subcellular location">
    <subcellularLocation>
        <location evidence="1">Cell membrane</location>
        <topology evidence="1">Multi-pass membrane protein</topology>
    </subcellularLocation>
</comment>
<evidence type="ECO:0000256" key="3">
    <source>
        <dbReference type="ARBA" id="ARBA00022692"/>
    </source>
</evidence>
<keyword evidence="3 6" id="KW-0812">Transmembrane</keyword>
<dbReference type="RefSeq" id="WP_187534775.1">
    <property type="nucleotide sequence ID" value="NZ_CBCSHU010000003.1"/>
</dbReference>